<protein>
    <submittedName>
        <fullName evidence="4">Tetratricopeptide repeat protein</fullName>
    </submittedName>
</protein>
<dbReference type="AlphaFoldDB" id="A0A538T8T0"/>
<dbReference type="InterPro" id="IPR011990">
    <property type="entry name" value="TPR-like_helical_dom_sf"/>
</dbReference>
<dbReference type="PANTHER" id="PTHR45586:SF1">
    <property type="entry name" value="LIPOPOLYSACCHARIDE ASSEMBLY PROTEIN B"/>
    <property type="match status" value="1"/>
</dbReference>
<dbReference type="Proteomes" id="UP000320913">
    <property type="component" value="Unassembled WGS sequence"/>
</dbReference>
<dbReference type="SMART" id="SM00028">
    <property type="entry name" value="TPR"/>
    <property type="match status" value="4"/>
</dbReference>
<dbReference type="EMBL" id="VBOV01000087">
    <property type="protein sequence ID" value="TMQ60040.1"/>
    <property type="molecule type" value="Genomic_DNA"/>
</dbReference>
<dbReference type="PROSITE" id="PS50005">
    <property type="entry name" value="TPR"/>
    <property type="match status" value="2"/>
</dbReference>
<comment type="caution">
    <text evidence="4">The sequence shown here is derived from an EMBL/GenBank/DDBJ whole genome shotgun (WGS) entry which is preliminary data.</text>
</comment>
<gene>
    <name evidence="4" type="ORF">E6K75_03375</name>
</gene>
<evidence type="ECO:0000313" key="4">
    <source>
        <dbReference type="EMBL" id="TMQ60040.1"/>
    </source>
</evidence>
<dbReference type="InterPro" id="IPR019734">
    <property type="entry name" value="TPR_rpt"/>
</dbReference>
<evidence type="ECO:0000256" key="3">
    <source>
        <dbReference type="PROSITE-ProRule" id="PRU00339"/>
    </source>
</evidence>
<keyword evidence="1" id="KW-0677">Repeat</keyword>
<feature type="repeat" description="TPR" evidence="3">
    <location>
        <begin position="108"/>
        <end position="141"/>
    </location>
</feature>
<evidence type="ECO:0000313" key="5">
    <source>
        <dbReference type="Proteomes" id="UP000320913"/>
    </source>
</evidence>
<proteinExistence type="predicted"/>
<keyword evidence="2 3" id="KW-0802">TPR repeat</keyword>
<dbReference type="SUPFAM" id="SSF48452">
    <property type="entry name" value="TPR-like"/>
    <property type="match status" value="1"/>
</dbReference>
<evidence type="ECO:0000256" key="1">
    <source>
        <dbReference type="ARBA" id="ARBA00022737"/>
    </source>
</evidence>
<accession>A0A538T8T0</accession>
<sequence length="313" mass="35338">IHIGNLLRERGEPARAINVHRELTVRSGLTTAQERTVRESLVLDLIALGRADQAVEEAEDLRELDRKNPNALQVLLRAHEAAGNWERAYEVRSEMARLNGERGNGSLAKYRSAAGESFLRAGKTREAERQFKSALRLDKNHPAALLRLGDICYRRDHRDRAIVFWKWLARMHPGLAHLVLDRLETAYFERGRFSEIPQAYEELLSRNPRDARILIALARMYEKKGDLPEAAATLSRALKIDSNSVEARLLLVNVHRRLGDLSSALDEVEALLRAVPKTERFACASCGATSDEFWTRCPECHAFSQPSTESTPA</sequence>
<dbReference type="InterPro" id="IPR051012">
    <property type="entry name" value="CellSynth/LPSAsmb/PSIAsmb"/>
</dbReference>
<dbReference type="Pfam" id="PF13432">
    <property type="entry name" value="TPR_16"/>
    <property type="match status" value="2"/>
</dbReference>
<dbReference type="PANTHER" id="PTHR45586">
    <property type="entry name" value="TPR REPEAT-CONTAINING PROTEIN PA4667"/>
    <property type="match status" value="1"/>
</dbReference>
<feature type="repeat" description="TPR" evidence="3">
    <location>
        <begin position="211"/>
        <end position="244"/>
    </location>
</feature>
<reference evidence="4 5" key="1">
    <citation type="journal article" date="2019" name="Nat. Microbiol.">
        <title>Mediterranean grassland soil C-N compound turnover is dependent on rainfall and depth, and is mediated by genomically divergent microorganisms.</title>
        <authorList>
            <person name="Diamond S."/>
            <person name="Andeer P.F."/>
            <person name="Li Z."/>
            <person name="Crits-Christoph A."/>
            <person name="Burstein D."/>
            <person name="Anantharaman K."/>
            <person name="Lane K.R."/>
            <person name="Thomas B.C."/>
            <person name="Pan C."/>
            <person name="Northen T.R."/>
            <person name="Banfield J.F."/>
        </authorList>
    </citation>
    <scope>NUCLEOTIDE SEQUENCE [LARGE SCALE GENOMIC DNA]</scope>
    <source>
        <strain evidence="4">WS_5</strain>
    </source>
</reference>
<organism evidence="4 5">
    <name type="scientific">Eiseniibacteriota bacterium</name>
    <dbReference type="NCBI Taxonomy" id="2212470"/>
    <lineage>
        <taxon>Bacteria</taxon>
        <taxon>Candidatus Eiseniibacteriota</taxon>
    </lineage>
</organism>
<evidence type="ECO:0000256" key="2">
    <source>
        <dbReference type="ARBA" id="ARBA00022803"/>
    </source>
</evidence>
<dbReference type="Gene3D" id="1.25.40.10">
    <property type="entry name" value="Tetratricopeptide repeat domain"/>
    <property type="match status" value="1"/>
</dbReference>
<feature type="non-terminal residue" evidence="4">
    <location>
        <position position="1"/>
    </location>
</feature>
<name>A0A538T8T0_UNCEI</name>